<organism evidence="3 4">
    <name type="scientific">Roseateles toxinivorans</name>
    <dbReference type="NCBI Taxonomy" id="270368"/>
    <lineage>
        <taxon>Bacteria</taxon>
        <taxon>Pseudomonadati</taxon>
        <taxon>Pseudomonadota</taxon>
        <taxon>Betaproteobacteria</taxon>
        <taxon>Burkholderiales</taxon>
        <taxon>Sphaerotilaceae</taxon>
        <taxon>Roseateles</taxon>
    </lineage>
</organism>
<accession>A0A4R6QLQ2</accession>
<dbReference type="Proteomes" id="UP000295361">
    <property type="component" value="Unassembled WGS sequence"/>
</dbReference>
<protein>
    <submittedName>
        <fullName evidence="3">Uncharacterized protein</fullName>
    </submittedName>
</protein>
<dbReference type="AlphaFoldDB" id="A0A4R6QLQ2"/>
<dbReference type="EMBL" id="SNXS01000003">
    <property type="protein sequence ID" value="TDP71419.1"/>
    <property type="molecule type" value="Genomic_DNA"/>
</dbReference>
<comment type="caution">
    <text evidence="3">The sequence shown here is derived from an EMBL/GenBank/DDBJ whole genome shotgun (WGS) entry which is preliminary data.</text>
</comment>
<dbReference type="InParanoid" id="A0A4R6QLQ2"/>
<reference evidence="3 4" key="1">
    <citation type="submission" date="2019-03" db="EMBL/GenBank/DDBJ databases">
        <title>Genomic Encyclopedia of Type Strains, Phase IV (KMG-IV): sequencing the most valuable type-strain genomes for metagenomic binning, comparative biology and taxonomic classification.</title>
        <authorList>
            <person name="Goeker M."/>
        </authorList>
    </citation>
    <scope>NUCLEOTIDE SEQUENCE [LARGE SCALE GENOMIC DNA]</scope>
    <source>
        <strain evidence="3 4">DSM 16998</strain>
    </source>
</reference>
<evidence type="ECO:0000313" key="4">
    <source>
        <dbReference type="Proteomes" id="UP000295361"/>
    </source>
</evidence>
<feature type="compositionally biased region" description="Polar residues" evidence="1">
    <location>
        <begin position="544"/>
        <end position="555"/>
    </location>
</feature>
<dbReference type="RefSeq" id="WP_133701194.1">
    <property type="nucleotide sequence ID" value="NZ_SNXS01000003.1"/>
</dbReference>
<proteinExistence type="predicted"/>
<feature type="chain" id="PRO_5020876679" evidence="2">
    <location>
        <begin position="24"/>
        <end position="555"/>
    </location>
</feature>
<evidence type="ECO:0000313" key="3">
    <source>
        <dbReference type="EMBL" id="TDP71419.1"/>
    </source>
</evidence>
<evidence type="ECO:0000256" key="1">
    <source>
        <dbReference type="SAM" id="MobiDB-lite"/>
    </source>
</evidence>
<keyword evidence="2" id="KW-0732">Signal</keyword>
<keyword evidence="4" id="KW-1185">Reference proteome</keyword>
<gene>
    <name evidence="3" type="ORF">DES47_103400</name>
</gene>
<feature type="signal peptide" evidence="2">
    <location>
        <begin position="1"/>
        <end position="23"/>
    </location>
</feature>
<sequence>MKQKLLSALLMSAFAGVATTASAGVIQASYKNYAAEVFGSNAVVLTAPTISYALATPLSGTALNPNQFNISWTLSDGEWAAAPAVGFIQLVRPDNSLSLNPDSVTLSTDKKTLTAAFTVAANYTTSSQIVLGSGGAVQITKIGDKLGAPAANSCGNDEASVSVTVKLANAAGSEFESNFALAPLKNTESIARSAMALSLTALSSAKFPRTTGGSLAADIESARVDVLNPSLGTKFTNDGDITAASTTTINLGALVIADKSTLFDLGGSAAYSVTDANWGVAANVTTGRVEASNLTFKVTGKFGADGTVDVKANTVVNGHYVVGATVNPTVTFNADRTEATITIANAGVQAATLSGGKRILHIEYTVPGTKIVPVAQFKIASGTLNKDSNALEVANSVCPGDIYTLVANGVQLDVRNYIPAIVEAPSGGWKNVIRIINTDENQTSVDVIGQAILRDGTLGASGIIAAAMKPREVRYLSAASIDAVLNAAATATAKTFGADDIAANARLRISAASASIRVQNYHFNPATGNYLEASSAQGDEGPNYSANGDTKATNR</sequence>
<feature type="region of interest" description="Disordered" evidence="1">
    <location>
        <begin position="532"/>
        <end position="555"/>
    </location>
</feature>
<dbReference type="OrthoDB" id="8577678at2"/>
<evidence type="ECO:0000256" key="2">
    <source>
        <dbReference type="SAM" id="SignalP"/>
    </source>
</evidence>
<name>A0A4R6QLQ2_9BURK</name>